<gene>
    <name evidence="1" type="ORF">IXC47_06115</name>
</gene>
<organism evidence="1 2">
    <name type="scientific">Herminiimonas contaminans</name>
    <dbReference type="NCBI Taxonomy" id="1111140"/>
    <lineage>
        <taxon>Bacteria</taxon>
        <taxon>Pseudomonadati</taxon>
        <taxon>Pseudomonadota</taxon>
        <taxon>Betaproteobacteria</taxon>
        <taxon>Burkholderiales</taxon>
        <taxon>Oxalobacteraceae</taxon>
        <taxon>Herminiimonas</taxon>
    </lineage>
</organism>
<dbReference type="EMBL" id="JADOEL010000003">
    <property type="protein sequence ID" value="MBF8177250.1"/>
    <property type="molecule type" value="Genomic_DNA"/>
</dbReference>
<dbReference type="Proteomes" id="UP000657372">
    <property type="component" value="Unassembled WGS sequence"/>
</dbReference>
<sequence>MTAAALPYLLAGAGTLAQMKSTADANDKRRSILNAQLDRDDAAAKKSNALILNESEKFAPEVRKEAMIANEEKLFGQQQADLRSGAGGGELGAITTAGGAGNVSDDFLRAKADRAVTEGNRLTSIARELAKTRAPGQLAIDEGYSRGNLSSELSNIAGTNQNYARAASNDAGAVQEGNLGAFGKIASAIGMGMAAGGAAKAAGAAAGGGTGIGFKVPSSMWG</sequence>
<evidence type="ECO:0000313" key="2">
    <source>
        <dbReference type="Proteomes" id="UP000657372"/>
    </source>
</evidence>
<evidence type="ECO:0000313" key="1">
    <source>
        <dbReference type="EMBL" id="MBF8177250.1"/>
    </source>
</evidence>
<proteinExistence type="predicted"/>
<dbReference type="RefSeq" id="WP_195875004.1">
    <property type="nucleotide sequence ID" value="NZ_JADOEL010000003.1"/>
</dbReference>
<keyword evidence="2" id="KW-1185">Reference proteome</keyword>
<evidence type="ECO:0008006" key="3">
    <source>
        <dbReference type="Google" id="ProtNLM"/>
    </source>
</evidence>
<name>A0ABS0EQW7_9BURK</name>
<accession>A0ABS0EQW7</accession>
<comment type="caution">
    <text evidence="1">The sequence shown here is derived from an EMBL/GenBank/DDBJ whole genome shotgun (WGS) entry which is preliminary data.</text>
</comment>
<reference evidence="1 2" key="1">
    <citation type="submission" date="2020-11" db="EMBL/GenBank/DDBJ databases">
        <title>WGS of Herminiimonas contaminans strain Marseille-Q4544 isolated from planarians Schmidtea mediterranea.</title>
        <authorList>
            <person name="Kangale L."/>
        </authorList>
    </citation>
    <scope>NUCLEOTIDE SEQUENCE [LARGE SCALE GENOMIC DNA]</scope>
    <source>
        <strain evidence="1 2">Marseille-Q4544</strain>
    </source>
</reference>
<protein>
    <recommendedName>
        <fullName evidence="3">Internal virion protein</fullName>
    </recommendedName>
</protein>